<feature type="domain" description="USP" evidence="5">
    <location>
        <begin position="1"/>
        <end position="296"/>
    </location>
</feature>
<reference evidence="6 7" key="1">
    <citation type="journal article" date="2019" name="PLoS Biol.">
        <title>Sex chromosomes control vertical transmission of feminizing Wolbachia symbionts in an isopod.</title>
        <authorList>
            <person name="Becking T."/>
            <person name="Chebbi M.A."/>
            <person name="Giraud I."/>
            <person name="Moumen B."/>
            <person name="Laverre T."/>
            <person name="Caubet Y."/>
            <person name="Peccoud J."/>
            <person name="Gilbert C."/>
            <person name="Cordaux R."/>
        </authorList>
    </citation>
    <scope>NUCLEOTIDE SEQUENCE [LARGE SCALE GENOMIC DNA]</scope>
    <source>
        <strain evidence="6">ANa2</strain>
        <tissue evidence="6">Whole body excluding digestive tract and cuticle</tissue>
    </source>
</reference>
<comment type="caution">
    <text evidence="6">The sequence shown here is derived from an EMBL/GenBank/DDBJ whole genome shotgun (WGS) entry which is preliminary data.</text>
</comment>
<feature type="compositionally biased region" description="Basic and acidic residues" evidence="3">
    <location>
        <begin position="820"/>
        <end position="831"/>
    </location>
</feature>
<feature type="compositionally biased region" description="Basic and acidic residues" evidence="3">
    <location>
        <begin position="901"/>
        <end position="926"/>
    </location>
</feature>
<dbReference type="GO" id="GO:0016787">
    <property type="term" value="F:hydrolase activity"/>
    <property type="evidence" value="ECO:0007669"/>
    <property type="project" value="UniProtKB-KW"/>
</dbReference>
<feature type="region of interest" description="Disordered" evidence="3">
    <location>
        <begin position="1035"/>
        <end position="1058"/>
    </location>
</feature>
<dbReference type="PANTHER" id="PTHR22975">
    <property type="entry name" value="UBIQUITIN SPECIFIC PROTEINASE"/>
    <property type="match status" value="1"/>
</dbReference>
<evidence type="ECO:0000313" key="6">
    <source>
        <dbReference type="EMBL" id="KAB7506283.1"/>
    </source>
</evidence>
<feature type="compositionally biased region" description="Basic and acidic residues" evidence="3">
    <location>
        <begin position="1109"/>
        <end position="1124"/>
    </location>
</feature>
<dbReference type="PANTHER" id="PTHR22975:SF9">
    <property type="entry name" value="ECHINUS SPLICE FORM 3"/>
    <property type="match status" value="1"/>
</dbReference>
<feature type="region of interest" description="Disordered" evidence="3">
    <location>
        <begin position="1414"/>
        <end position="1447"/>
    </location>
</feature>
<feature type="compositionally biased region" description="Basic and acidic residues" evidence="3">
    <location>
        <begin position="416"/>
        <end position="429"/>
    </location>
</feature>
<feature type="region of interest" description="Disordered" evidence="3">
    <location>
        <begin position="708"/>
        <end position="766"/>
    </location>
</feature>
<feature type="region of interest" description="Disordered" evidence="3">
    <location>
        <begin position="1184"/>
        <end position="1243"/>
    </location>
</feature>
<dbReference type="Proteomes" id="UP000326759">
    <property type="component" value="Unassembled WGS sequence"/>
</dbReference>
<feature type="region of interest" description="Disordered" evidence="3">
    <location>
        <begin position="896"/>
        <end position="949"/>
    </location>
</feature>
<feature type="compositionally biased region" description="Polar residues" evidence="3">
    <location>
        <begin position="1299"/>
        <end position="1317"/>
    </location>
</feature>
<feature type="compositionally biased region" description="Basic and acidic residues" evidence="3">
    <location>
        <begin position="708"/>
        <end position="729"/>
    </location>
</feature>
<evidence type="ECO:0000256" key="4">
    <source>
        <dbReference type="SAM" id="SignalP"/>
    </source>
</evidence>
<dbReference type="InterPro" id="IPR038765">
    <property type="entry name" value="Papain-like_cys_pep_sf"/>
</dbReference>
<evidence type="ECO:0000256" key="3">
    <source>
        <dbReference type="SAM" id="MobiDB-lite"/>
    </source>
</evidence>
<feature type="region of interest" description="Disordered" evidence="3">
    <location>
        <begin position="813"/>
        <end position="867"/>
    </location>
</feature>
<dbReference type="OrthoDB" id="205782at2759"/>
<keyword evidence="1" id="KW-0833">Ubl conjugation pathway</keyword>
<feature type="signal peptide" evidence="4">
    <location>
        <begin position="1"/>
        <end position="21"/>
    </location>
</feature>
<dbReference type="InterPro" id="IPR028889">
    <property type="entry name" value="USP"/>
</dbReference>
<feature type="chain" id="PRO_5024446658" evidence="4">
    <location>
        <begin position="22"/>
        <end position="1546"/>
    </location>
</feature>
<evidence type="ECO:0000259" key="5">
    <source>
        <dbReference type="PROSITE" id="PS50235"/>
    </source>
</evidence>
<dbReference type="InterPro" id="IPR052398">
    <property type="entry name" value="Ubiquitin_hydrolase_53/54"/>
</dbReference>
<evidence type="ECO:0000256" key="2">
    <source>
        <dbReference type="ARBA" id="ARBA00022801"/>
    </source>
</evidence>
<proteinExistence type="predicted"/>
<gene>
    <name evidence="6" type="primary">Usp54</name>
    <name evidence="6" type="ORF">Anas_07634</name>
</gene>
<protein>
    <submittedName>
        <fullName evidence="6">Inactive ubiquitin carboxyl-terminal hydrolase 54</fullName>
    </submittedName>
</protein>
<sequence>KYLQYMSTELLFLFLLQELFSQLQYSHESALPPDALRRALAQTFCNQQRFQLGFMDDAAECFENILLRIHFHIASGEAEDMCSARHCIPHQRFAMTLVEQSVCGVCGATSEPLPFTQMVHYVSASALTSQAVQSNPDKDESNRMNCSESFGHLLRKAGGMGDIRDCPSACGAKIQICRTLINRPEIVSIGIVWDSERPSLKHIMSVFATLGTSLRLRDVFQSVVDDCWAQMTQHQLVGVVTYYGKHYSTFFFHTKLRVWIYFDDATVREIGPHWDQVVEKCRRGHFQPLLLLYADPNGSSVPIDSAPKMITYVSPQIDASSIDSKIDEGAPTRRALTPSPEKSDTFVISSPRRAITPNPELSNAKHNSLYEQTDANNDEVFEQNNNSSNYKRQMEAIKKTGGILPNKLNIISRPRYDSDTHMQQGDKHKTNCNGGASYANRRGNRLSNPSLEQYDKDGLRIPDAANIPRRRDSGNWSGDRNSASSSSSTSLENPYPFLVAKTGRHSNQNSPPSINHVSSHSKLHSPPEYANLGVNLTHHHHHGNPNAQPTDKKSDQPNGHYDPGYDSYSLSSNEAFPMQQCLKHNLQKIPEGIQSSDTQSLQTIGSQDNSSINTVVSNTPSFSPNNCEALCLSADDLLEQAKTYEDAGNLQSALDLCQLASAKTRMAMEAPYNNAQSLTFARMKHNICVMRGRSLHRRILIQEDAAKYDEGHKMDGPLHSRQGSRDSQRSRSSRQGSREGSTHHSRQGSRDASNGSNPGHIDESETTKTLAKTVEKLQSTNIEIYATLPKKKLKKPLEKMSISSKKDYHSDFIAKSSSNSKEKKNSSEKDHNVKKKKSGKRSEDSDYASDYSQNKKSPHKKGDEDINAITEVKDDKVMGKKQHKIRRKLLMGGLIRRKNRSMPDLREGQESENEKSKTIDDFEVRSLSRPTTPSDKSIGGYLSEGNGEFSNPNLERSKLMRKSFHGSVGKGLSPLKNFTGLKVPPPIPQRTTSQLTQKIDDGKKHEELKKIEKRPPYPLPVYANSKEIISPLPPALPPRCYTPPENQPSAPQLLPGMSNPKMKIDSYLRTETPLPPPPQTHSSGQYVIPDNGFQKPDTPTQITIHVDVHQEQKASDHQENKHEVTQFTSHSRQNSEDFPPPPPPLEEAVEDLRNRGLLPSVVQPEIEPPTSLLSQLQKKCQQLKESSQAHNLPIDERVKNANSSSTSWLQELQAKQAALRKKKDNNGSPEDNPTQSIETEAGNINTSVKSLTSKFENTKIDCVDEVDCAGAYQNQNVSEIKPALSKELFTREYTQCNSLTFPSQSGHESRLTSGYRSTRTDAGDPPLQLQKKEESDLNTSTDTTASDIEKSKKKKMKKSVTFCDQVVLVATAEDEEEDAYIPNPILERVLKSALTACTSDVVDGTAQKLNSVHQRVGTPQSSPQLMSLQQQKTQQQFATSQPLAQKSEYSQPSIMTNLQNTTQVTVQKSVQQRMPPPYQPPPTVISATKAMTVSQSTLPQQSNNGGCQTLPNGLPSSQMPHLPSLKYNDNVSNESKWKAFEFSFST</sequence>
<feature type="non-terminal residue" evidence="6">
    <location>
        <position position="1"/>
    </location>
</feature>
<feature type="compositionally biased region" description="Polar residues" evidence="3">
    <location>
        <begin position="1226"/>
        <end position="1243"/>
    </location>
</feature>
<feature type="region of interest" description="Disordered" evidence="3">
    <location>
        <begin position="1299"/>
        <end position="1351"/>
    </location>
</feature>
<feature type="region of interest" description="Disordered" evidence="3">
    <location>
        <begin position="326"/>
        <end position="345"/>
    </location>
</feature>
<keyword evidence="2 6" id="KW-0378">Hydrolase</keyword>
<dbReference type="SUPFAM" id="SSF54001">
    <property type="entry name" value="Cysteine proteinases"/>
    <property type="match status" value="1"/>
</dbReference>
<keyword evidence="7" id="KW-1185">Reference proteome</keyword>
<dbReference type="PROSITE" id="PS50235">
    <property type="entry name" value="USP_3"/>
    <property type="match status" value="1"/>
</dbReference>
<feature type="region of interest" description="Disordered" evidence="3">
    <location>
        <begin position="416"/>
        <end position="569"/>
    </location>
</feature>
<dbReference type="CDD" id="cd02257">
    <property type="entry name" value="Peptidase_C19"/>
    <property type="match status" value="1"/>
</dbReference>
<feature type="region of interest" description="Disordered" evidence="3">
    <location>
        <begin position="981"/>
        <end position="1001"/>
    </location>
</feature>
<feature type="compositionally biased region" description="Low complexity" evidence="3">
    <location>
        <begin position="1419"/>
        <end position="1441"/>
    </location>
</feature>
<dbReference type="EMBL" id="SEYY01000896">
    <property type="protein sequence ID" value="KAB7506283.1"/>
    <property type="molecule type" value="Genomic_DNA"/>
</dbReference>
<feature type="compositionally biased region" description="Polar residues" evidence="3">
    <location>
        <begin position="1337"/>
        <end position="1346"/>
    </location>
</feature>
<feature type="region of interest" description="Disordered" evidence="3">
    <location>
        <begin position="1109"/>
        <end position="1148"/>
    </location>
</feature>
<feature type="region of interest" description="Disordered" evidence="3">
    <location>
        <begin position="1497"/>
        <end position="1529"/>
    </location>
</feature>
<evidence type="ECO:0000256" key="1">
    <source>
        <dbReference type="ARBA" id="ARBA00022786"/>
    </source>
</evidence>
<keyword evidence="4" id="KW-0732">Signal</keyword>
<feature type="compositionally biased region" description="Polar residues" evidence="3">
    <location>
        <begin position="505"/>
        <end position="520"/>
    </location>
</feature>
<organism evidence="6 7">
    <name type="scientific">Armadillidium nasatum</name>
    <dbReference type="NCBI Taxonomy" id="96803"/>
    <lineage>
        <taxon>Eukaryota</taxon>
        <taxon>Metazoa</taxon>
        <taxon>Ecdysozoa</taxon>
        <taxon>Arthropoda</taxon>
        <taxon>Crustacea</taxon>
        <taxon>Multicrustacea</taxon>
        <taxon>Malacostraca</taxon>
        <taxon>Eumalacostraca</taxon>
        <taxon>Peracarida</taxon>
        <taxon>Isopoda</taxon>
        <taxon>Oniscidea</taxon>
        <taxon>Crinocheta</taxon>
        <taxon>Armadillidiidae</taxon>
        <taxon>Armadillidium</taxon>
    </lineage>
</organism>
<feature type="compositionally biased region" description="Polar residues" evidence="3">
    <location>
        <begin position="1497"/>
        <end position="1519"/>
    </location>
</feature>
<accession>A0A5N5TI44</accession>
<evidence type="ECO:0000313" key="7">
    <source>
        <dbReference type="Proteomes" id="UP000326759"/>
    </source>
</evidence>
<name>A0A5N5TI44_9CRUS</name>